<dbReference type="Proteomes" id="UP000586093">
    <property type="component" value="Unassembled WGS sequence"/>
</dbReference>
<dbReference type="NCBIfam" id="TIGR03218">
    <property type="entry name" value="catechol_dmpH"/>
    <property type="match status" value="1"/>
</dbReference>
<evidence type="ECO:0000313" key="4">
    <source>
        <dbReference type="Proteomes" id="UP000586093"/>
    </source>
</evidence>
<gene>
    <name evidence="3" type="primary">dmpH</name>
    <name evidence="3" type="ORF">H4F90_14675</name>
</gene>
<feature type="domain" description="Fumarylacetoacetase-like C-terminal" evidence="2">
    <location>
        <begin position="90"/>
        <end position="260"/>
    </location>
</feature>
<dbReference type="EMBL" id="JACIVI010000007">
    <property type="protein sequence ID" value="MBB1163215.1"/>
    <property type="molecule type" value="Genomic_DNA"/>
</dbReference>
<dbReference type="SUPFAM" id="SSF56529">
    <property type="entry name" value="FAH"/>
    <property type="match status" value="1"/>
</dbReference>
<dbReference type="InterPro" id="IPR017630">
    <property type="entry name" value="4-oxalocrotonate_decarboxylase"/>
</dbReference>
<sequence>MITLKDPEIEALAERVDAAQSGARAIPKLTDDFPAMTLADGYAVQLALRRRLLARGQRQVGWKAGLTSLAKMRQMGVDVPSIGFLMAGMARPDGGTVVHAEMVHPRVECEVAFVTRAPLRGAAVSREEVLAATDFVLPAIEIIDSRYAGFKFDLPSVVADNGSSARYVTGGRPRRPRELDLSTLGVLMEKNGEPVGMAASAAVLGHPAEAVALLVKVLDELGEHLPAGSFVMSGGITEAVAVQPGDHVMARFQALGAVSLRFV</sequence>
<dbReference type="InterPro" id="IPR050772">
    <property type="entry name" value="Hydratase-Decarb/MhpD_sf"/>
</dbReference>
<dbReference type="PANTHER" id="PTHR30143">
    <property type="entry name" value="ACID HYDRATASE"/>
    <property type="match status" value="1"/>
</dbReference>
<dbReference type="Pfam" id="PF01557">
    <property type="entry name" value="FAA_hydrolase"/>
    <property type="match status" value="1"/>
</dbReference>
<dbReference type="AlphaFoldDB" id="A0A839HKW2"/>
<dbReference type="EC" id="4.1.1.77" evidence="3"/>
<evidence type="ECO:0000256" key="1">
    <source>
        <dbReference type="ARBA" id="ARBA00023239"/>
    </source>
</evidence>
<reference evidence="3 4" key="1">
    <citation type="submission" date="2020-08" db="EMBL/GenBank/DDBJ databases">
        <title>Aquariorum lacteus gen. nov., sp. nov., a new member of the family Comamonadaceae, isolated from freshwater aquarium.</title>
        <authorList>
            <person name="Chun S.-J."/>
        </authorList>
    </citation>
    <scope>NUCLEOTIDE SEQUENCE [LARGE SCALE GENOMIC DNA]</scope>
    <source>
        <strain evidence="3 4">SJAQ100</strain>
    </source>
</reference>
<protein>
    <submittedName>
        <fullName evidence="3">2-oxo-3-hexenedioate decarboxylase</fullName>
        <ecNumber evidence="3">4.1.1.77</ecNumber>
    </submittedName>
</protein>
<dbReference type="PANTHER" id="PTHR30143:SF0">
    <property type="entry name" value="2-KETO-4-PENTENOATE HYDRATASE"/>
    <property type="match status" value="1"/>
</dbReference>
<dbReference type="InterPro" id="IPR036663">
    <property type="entry name" value="Fumarylacetoacetase_C_sf"/>
</dbReference>
<keyword evidence="4" id="KW-1185">Reference proteome</keyword>
<name>A0A839HKW2_9BURK</name>
<evidence type="ECO:0000259" key="2">
    <source>
        <dbReference type="Pfam" id="PF01557"/>
    </source>
</evidence>
<dbReference type="GO" id="GO:0005737">
    <property type="term" value="C:cytoplasm"/>
    <property type="evidence" value="ECO:0007669"/>
    <property type="project" value="TreeGrafter"/>
</dbReference>
<keyword evidence="1 3" id="KW-0456">Lyase</keyword>
<organism evidence="3 4">
    <name type="scientific">Aquariibacter albus</name>
    <dbReference type="NCBI Taxonomy" id="2759899"/>
    <lineage>
        <taxon>Bacteria</taxon>
        <taxon>Pseudomonadati</taxon>
        <taxon>Pseudomonadota</taxon>
        <taxon>Betaproteobacteria</taxon>
        <taxon>Burkholderiales</taxon>
        <taxon>Sphaerotilaceae</taxon>
        <taxon>Aquariibacter</taxon>
    </lineage>
</organism>
<dbReference type="InterPro" id="IPR011234">
    <property type="entry name" value="Fumarylacetoacetase-like_C"/>
</dbReference>
<accession>A0A839HKW2</accession>
<comment type="caution">
    <text evidence="3">The sequence shown here is derived from an EMBL/GenBank/DDBJ whole genome shotgun (WGS) entry which is preliminary data.</text>
</comment>
<dbReference type="GO" id="GO:0008684">
    <property type="term" value="F:2-oxopent-4-enoate hydratase activity"/>
    <property type="evidence" value="ECO:0007669"/>
    <property type="project" value="TreeGrafter"/>
</dbReference>
<proteinExistence type="predicted"/>
<evidence type="ECO:0000313" key="3">
    <source>
        <dbReference type="EMBL" id="MBB1163215.1"/>
    </source>
</evidence>
<dbReference type="Gene3D" id="3.90.850.10">
    <property type="entry name" value="Fumarylacetoacetase-like, C-terminal domain"/>
    <property type="match status" value="1"/>
</dbReference>
<dbReference type="GO" id="GO:0047437">
    <property type="term" value="F:4-oxalocrotonate decarboxylase activity"/>
    <property type="evidence" value="ECO:0007669"/>
    <property type="project" value="UniProtKB-EC"/>
</dbReference>